<dbReference type="KEGG" id="agy:ATC03_18465"/>
<organism evidence="1 2">
    <name type="scientific">Agromyces aureus</name>
    <dbReference type="NCBI Taxonomy" id="453304"/>
    <lineage>
        <taxon>Bacteria</taxon>
        <taxon>Bacillati</taxon>
        <taxon>Actinomycetota</taxon>
        <taxon>Actinomycetes</taxon>
        <taxon>Micrococcales</taxon>
        <taxon>Microbacteriaceae</taxon>
        <taxon>Agromyces</taxon>
    </lineage>
</organism>
<gene>
    <name evidence="1" type="ORF">ATC03_18465</name>
</gene>
<evidence type="ECO:0000313" key="2">
    <source>
        <dbReference type="Proteomes" id="UP000078437"/>
    </source>
</evidence>
<name>A0A191WJF3_9MICO</name>
<dbReference type="Proteomes" id="UP000078437">
    <property type="component" value="Chromosome"/>
</dbReference>
<reference evidence="2" key="2">
    <citation type="submission" date="2016-01" db="EMBL/GenBank/DDBJ databases">
        <title>Complete genome sequence of Agromyces aureus AR33T and comparison with related organisms.</title>
        <authorList>
            <person name="Corretto E."/>
            <person name="Antonielli L."/>
            <person name="Sessitsch A."/>
            <person name="Brader G."/>
        </authorList>
    </citation>
    <scope>NUCLEOTIDE SEQUENCE [LARGE SCALE GENOMIC DNA]</scope>
    <source>
        <strain evidence="2">AR33</strain>
    </source>
</reference>
<evidence type="ECO:0008006" key="3">
    <source>
        <dbReference type="Google" id="ProtNLM"/>
    </source>
</evidence>
<accession>A0A191WJF3</accession>
<sequence>MCGCPVLFPGVAFGDTVRVIASGEGALVVTEIVARGGYDSARLWFEDGGVSWLEPTEQLAAEGCIVDIYTERLVGISWPSSTDLPKTLKRMEAEELLVYATE</sequence>
<keyword evidence="2" id="KW-1185">Reference proteome</keyword>
<protein>
    <recommendedName>
        <fullName evidence="3">DUF4265 domain-containing protein</fullName>
    </recommendedName>
</protein>
<dbReference type="AlphaFoldDB" id="A0A191WJF3"/>
<proteinExistence type="predicted"/>
<dbReference type="Pfam" id="PF14085">
    <property type="entry name" value="DUF4265"/>
    <property type="match status" value="1"/>
</dbReference>
<dbReference type="InterPro" id="IPR025361">
    <property type="entry name" value="DUF4265"/>
</dbReference>
<dbReference type="EMBL" id="CP013979">
    <property type="protein sequence ID" value="ANJ28386.1"/>
    <property type="molecule type" value="Genomic_DNA"/>
</dbReference>
<reference evidence="1 2" key="1">
    <citation type="journal article" date="2016" name="Int. J. Syst. Evol. Microbiol.">
        <title>Agromyces aureus sp. nov., isolated from the rhizosphere of Salix caprea L. grown in a heavy-metal-contaminated soil.</title>
        <authorList>
            <person name="Corretto E."/>
            <person name="Antonielli L."/>
            <person name="Sessitsch A."/>
            <person name="Compant S."/>
            <person name="Gorfer M."/>
            <person name="Kuffner M."/>
            <person name="Brader G."/>
        </authorList>
    </citation>
    <scope>NUCLEOTIDE SEQUENCE [LARGE SCALE GENOMIC DNA]</scope>
    <source>
        <strain evidence="1 2">AR33</strain>
    </source>
</reference>
<evidence type="ECO:0000313" key="1">
    <source>
        <dbReference type="EMBL" id="ANJ28386.1"/>
    </source>
</evidence>